<dbReference type="KEGG" id="halu:HUG12_01525"/>
<dbReference type="Proteomes" id="UP000509626">
    <property type="component" value="Chromosome"/>
</dbReference>
<accession>A0A7D5Q7V7</accession>
<dbReference type="AlphaFoldDB" id="A0A7D5Q7V7"/>
<reference evidence="1 2" key="1">
    <citation type="submission" date="2020-06" db="EMBL/GenBank/DDBJ databases">
        <title>NJ-3-1, isolated from saline soil.</title>
        <authorList>
            <person name="Cui H.L."/>
            <person name="Shi X."/>
        </authorList>
    </citation>
    <scope>NUCLEOTIDE SEQUENCE [LARGE SCALE GENOMIC DNA]</scope>
    <source>
        <strain evidence="1 2">NJ-3-1</strain>
    </source>
</reference>
<dbReference type="GeneID" id="56036098"/>
<proteinExistence type="predicted"/>
<protein>
    <recommendedName>
        <fullName evidence="3">RiboL-PSP-HEPN domain-containing protein</fullName>
    </recommendedName>
</protein>
<organism evidence="1 2">
    <name type="scientific">Halorarum salinum</name>
    <dbReference type="NCBI Taxonomy" id="2743089"/>
    <lineage>
        <taxon>Archaea</taxon>
        <taxon>Methanobacteriati</taxon>
        <taxon>Methanobacteriota</taxon>
        <taxon>Stenosarchaea group</taxon>
        <taxon>Halobacteria</taxon>
        <taxon>Halobacteriales</taxon>
        <taxon>Haloferacaceae</taxon>
        <taxon>Halorarum</taxon>
    </lineage>
</organism>
<sequence>MTDNPSWPKPHVDYAQTINVEISSVCDFESLETYRDNIGHYESNNYTYIPLPTDGKYYDCNSCSLKDLNREQWVWLEDPIIPELSRFKDHDFLLIYHPDEWFYINDSVVETISPTSKDLTNSKVYSNPYDLLEDWPEHHDEVYEILQDRSCLSIITLADLNDRRLRAILYQLISSVEVVLSHAIEATHPDGEDLIKHMDEVSIGRWKKAEYNVGQLHPTEYMGFGDLKDVASRSSEITSSLGYDGKGDFNHNLNKARDLRNQVMHPSRNLIMDHKDVEDLNIAVKQLEGFIERCDGTISREH</sequence>
<evidence type="ECO:0000313" key="2">
    <source>
        <dbReference type="Proteomes" id="UP000509626"/>
    </source>
</evidence>
<keyword evidence="2" id="KW-1185">Reference proteome</keyword>
<name>A0A7D5Q7V7_9EURY</name>
<evidence type="ECO:0000313" key="1">
    <source>
        <dbReference type="EMBL" id="QLG60497.1"/>
    </source>
</evidence>
<dbReference type="RefSeq" id="WP_179267083.1">
    <property type="nucleotide sequence ID" value="NZ_CP058579.1"/>
</dbReference>
<gene>
    <name evidence="1" type="ORF">HUG12_01525</name>
</gene>
<dbReference type="OrthoDB" id="275736at2157"/>
<evidence type="ECO:0008006" key="3">
    <source>
        <dbReference type="Google" id="ProtNLM"/>
    </source>
</evidence>
<dbReference type="EMBL" id="CP058579">
    <property type="protein sequence ID" value="QLG60497.1"/>
    <property type="molecule type" value="Genomic_DNA"/>
</dbReference>